<protein>
    <submittedName>
        <fullName evidence="2">Uncharacterized protein</fullName>
    </submittedName>
</protein>
<keyword evidence="1" id="KW-0812">Transmembrane</keyword>
<keyword evidence="1" id="KW-0472">Membrane</keyword>
<feature type="transmembrane region" description="Helical" evidence="1">
    <location>
        <begin position="67"/>
        <end position="86"/>
    </location>
</feature>
<comment type="caution">
    <text evidence="2">The sequence shown here is derived from an EMBL/GenBank/DDBJ whole genome shotgun (WGS) entry which is preliminary data.</text>
</comment>
<evidence type="ECO:0000313" key="3">
    <source>
        <dbReference type="Proteomes" id="UP000283322"/>
    </source>
</evidence>
<feature type="transmembrane region" description="Helical" evidence="1">
    <location>
        <begin position="29"/>
        <end position="47"/>
    </location>
</feature>
<reference evidence="2 3" key="1">
    <citation type="submission" date="2018-10" db="EMBL/GenBank/DDBJ databases">
        <authorList>
            <person name="Vanduin D."/>
            <person name="Fouts D."/>
            <person name="Wright M."/>
            <person name="Sutton G."/>
            <person name="Nguyen K."/>
            <person name="Kreiswirth B."/>
            <person name="Chen L."/>
            <person name="Rojas L."/>
            <person name="Hujer A."/>
            <person name="Hujer K."/>
            <person name="Bonomo R."/>
            <person name="Adams M."/>
        </authorList>
    </citation>
    <scope>NUCLEOTIDE SEQUENCE [LARGE SCALE GENOMIC DNA]</scope>
    <source>
        <strain evidence="2 3">CRK0165</strain>
    </source>
</reference>
<evidence type="ECO:0000256" key="1">
    <source>
        <dbReference type="SAM" id="Phobius"/>
    </source>
</evidence>
<sequence length="110" mass="12787">MSIKELSITHDRGFNSDSKISEDLTLRRTLLFVIYSIIPVIALYYFSPYLAEATINSLLSVGIEIKYGLFLHFLATWFIFWGAVTIQHDFFRILKKIYKNVSFSINKKGQ</sequence>
<proteinExistence type="predicted"/>
<dbReference type="AlphaFoldDB" id="A0A422ZUT0"/>
<keyword evidence="1" id="KW-1133">Transmembrane helix</keyword>
<accession>A0A422ZUT0</accession>
<dbReference type="EMBL" id="MPYG04000096">
    <property type="protein sequence ID" value="ROG96739.1"/>
    <property type="molecule type" value="Genomic_DNA"/>
</dbReference>
<evidence type="ECO:0000313" key="2">
    <source>
        <dbReference type="EMBL" id="ROG96739.1"/>
    </source>
</evidence>
<name>A0A422ZUT0_KLEPN</name>
<organism evidence="2 3">
    <name type="scientific">Klebsiella pneumoniae</name>
    <dbReference type="NCBI Taxonomy" id="573"/>
    <lineage>
        <taxon>Bacteria</taxon>
        <taxon>Pseudomonadati</taxon>
        <taxon>Pseudomonadota</taxon>
        <taxon>Gammaproteobacteria</taxon>
        <taxon>Enterobacterales</taxon>
        <taxon>Enterobacteriaceae</taxon>
        <taxon>Klebsiella/Raoultella group</taxon>
        <taxon>Klebsiella</taxon>
        <taxon>Klebsiella pneumoniae complex</taxon>
    </lineage>
</organism>
<gene>
    <name evidence="2" type="ORF">BL124_00013550</name>
</gene>
<dbReference type="Proteomes" id="UP000283322">
    <property type="component" value="Unassembled WGS sequence"/>
</dbReference>